<dbReference type="STRING" id="1888892.BFL28_13825"/>
<dbReference type="InterPro" id="IPR051397">
    <property type="entry name" value="Zn-ADH-like_protein"/>
</dbReference>
<protein>
    <recommendedName>
        <fullName evidence="1">Enoyl reductase (ER) domain-containing protein</fullName>
    </recommendedName>
</protein>
<dbReference type="AlphaFoldDB" id="A0A1E3LXK8"/>
<dbReference type="PANTHER" id="PTHR43677">
    <property type="entry name" value="SHORT-CHAIN DEHYDROGENASE/REDUCTASE"/>
    <property type="match status" value="1"/>
</dbReference>
<dbReference type="GO" id="GO:0008270">
    <property type="term" value="F:zinc ion binding"/>
    <property type="evidence" value="ECO:0007669"/>
    <property type="project" value="InterPro"/>
</dbReference>
<dbReference type="SMART" id="SM00829">
    <property type="entry name" value="PKS_ER"/>
    <property type="match status" value="1"/>
</dbReference>
<dbReference type="InterPro" id="IPR020843">
    <property type="entry name" value="ER"/>
</dbReference>
<evidence type="ECO:0000313" key="2">
    <source>
        <dbReference type="EMBL" id="ODP38454.1"/>
    </source>
</evidence>
<organism evidence="2 3">
    <name type="scientific">Sphingomonas turrisvirgatae</name>
    <dbReference type="NCBI Taxonomy" id="1888892"/>
    <lineage>
        <taxon>Bacteria</taxon>
        <taxon>Pseudomonadati</taxon>
        <taxon>Pseudomonadota</taxon>
        <taxon>Alphaproteobacteria</taxon>
        <taxon>Sphingomonadales</taxon>
        <taxon>Sphingomonadaceae</taxon>
        <taxon>Sphingomonas</taxon>
    </lineage>
</organism>
<dbReference type="Pfam" id="PF08240">
    <property type="entry name" value="ADH_N"/>
    <property type="match status" value="1"/>
</dbReference>
<dbReference type="InterPro" id="IPR036291">
    <property type="entry name" value="NAD(P)-bd_dom_sf"/>
</dbReference>
<gene>
    <name evidence="2" type="ORF">BFL28_13825</name>
</gene>
<dbReference type="InterPro" id="IPR011032">
    <property type="entry name" value="GroES-like_sf"/>
</dbReference>
<dbReference type="InterPro" id="IPR013154">
    <property type="entry name" value="ADH-like_N"/>
</dbReference>
<dbReference type="InterPro" id="IPR013149">
    <property type="entry name" value="ADH-like_C"/>
</dbReference>
<comment type="caution">
    <text evidence="2">The sequence shown here is derived from an EMBL/GenBank/DDBJ whole genome shotgun (WGS) entry which is preliminary data.</text>
</comment>
<dbReference type="PROSITE" id="PS01162">
    <property type="entry name" value="QOR_ZETA_CRYSTAL"/>
    <property type="match status" value="1"/>
</dbReference>
<name>A0A1E3LXK8_9SPHN</name>
<dbReference type="Gene3D" id="3.90.180.10">
    <property type="entry name" value="Medium-chain alcohol dehydrogenases, catalytic domain"/>
    <property type="match status" value="1"/>
</dbReference>
<dbReference type="CDD" id="cd08241">
    <property type="entry name" value="QOR1"/>
    <property type="match status" value="1"/>
</dbReference>
<dbReference type="InterPro" id="IPR002364">
    <property type="entry name" value="Quin_OxRdtase/zeta-crystal_CS"/>
</dbReference>
<dbReference type="OrthoDB" id="4190732at2"/>
<sequence length="329" mass="33685">MHETFRAVTADRFGPPDFYQLKEHRIEAPGTGRVRVRISAAALSYADMLAARGGHQAKAALPFTPGSEFAGIVDAIGEDVSGVAVGDPVTGVCGSGALAEMVTIPAPALRPLPAGLRSVEAAGLRVNTATALDALADRGTLAPGETLLVLGAAGGVGSAAVQVGKAIGARVIAVASSAEKRDFALANGAEEAIDYAAVGRRERLRTMTGGQGVDLVFDPVGGGSFDGAFRSLAWRGRYLAVGFASGTIPSLPLNLALVKGAALIGVEIGRFTILEPMQARANEARIEQWYADGILSPAIARVFSLEAYADAMVAASDGTGCGRIVVRMA</sequence>
<accession>A0A1E3LXK8</accession>
<dbReference type="SUPFAM" id="SSF51735">
    <property type="entry name" value="NAD(P)-binding Rossmann-fold domains"/>
    <property type="match status" value="1"/>
</dbReference>
<proteinExistence type="predicted"/>
<dbReference type="SUPFAM" id="SSF50129">
    <property type="entry name" value="GroES-like"/>
    <property type="match status" value="1"/>
</dbReference>
<dbReference type="PANTHER" id="PTHR43677:SF4">
    <property type="entry name" value="QUINONE OXIDOREDUCTASE-LIKE PROTEIN 2"/>
    <property type="match status" value="1"/>
</dbReference>
<reference evidence="2 3" key="1">
    <citation type="submission" date="2016-08" db="EMBL/GenBank/DDBJ databases">
        <title>Draft genome of the agarase producing Sphingomonas sp. MCT13.</title>
        <authorList>
            <person name="D'Andrea M.M."/>
            <person name="Rossolini G.M."/>
            <person name="Thaller M.C."/>
        </authorList>
    </citation>
    <scope>NUCLEOTIDE SEQUENCE [LARGE SCALE GENOMIC DNA]</scope>
    <source>
        <strain evidence="2 3">MCT13</strain>
    </source>
</reference>
<dbReference type="RefSeq" id="WP_069319886.1">
    <property type="nucleotide sequence ID" value="NZ_MDDS01000014.1"/>
</dbReference>
<evidence type="ECO:0000259" key="1">
    <source>
        <dbReference type="SMART" id="SM00829"/>
    </source>
</evidence>
<dbReference type="Pfam" id="PF00107">
    <property type="entry name" value="ADH_zinc_N"/>
    <property type="match status" value="1"/>
</dbReference>
<dbReference type="Proteomes" id="UP000094487">
    <property type="component" value="Unassembled WGS sequence"/>
</dbReference>
<keyword evidence="3" id="KW-1185">Reference proteome</keyword>
<dbReference type="EMBL" id="MDDS01000014">
    <property type="protein sequence ID" value="ODP38454.1"/>
    <property type="molecule type" value="Genomic_DNA"/>
</dbReference>
<evidence type="ECO:0000313" key="3">
    <source>
        <dbReference type="Proteomes" id="UP000094487"/>
    </source>
</evidence>
<feature type="domain" description="Enoyl reductase (ER)" evidence="1">
    <location>
        <begin position="14"/>
        <end position="326"/>
    </location>
</feature>
<dbReference type="Gene3D" id="3.40.50.720">
    <property type="entry name" value="NAD(P)-binding Rossmann-like Domain"/>
    <property type="match status" value="1"/>
</dbReference>
<dbReference type="GO" id="GO:0016491">
    <property type="term" value="F:oxidoreductase activity"/>
    <property type="evidence" value="ECO:0007669"/>
    <property type="project" value="InterPro"/>
</dbReference>